<dbReference type="CDD" id="cd07721">
    <property type="entry name" value="yflN-like_MBL-fold"/>
    <property type="match status" value="1"/>
</dbReference>
<dbReference type="Proteomes" id="UP000272464">
    <property type="component" value="Unassembled WGS sequence"/>
</dbReference>
<evidence type="ECO:0000313" key="6">
    <source>
        <dbReference type="Proteomes" id="UP000272464"/>
    </source>
</evidence>
<comment type="caution">
    <text evidence="5">The sequence shown here is derived from an EMBL/GenBank/DDBJ whole genome shotgun (WGS) entry which is preliminary data.</text>
</comment>
<comment type="function">
    <text evidence="2">Counteracts the endogenous Pycsar antiviral defense system. Phosphodiesterase that enables metal-dependent hydrolysis of host cyclic nucleotide Pycsar defense signals such as cCMP and cUMP.</text>
</comment>
<accession>A0A3S1CXF2</accession>
<dbReference type="Pfam" id="PF00753">
    <property type="entry name" value="Lactamase_B"/>
    <property type="match status" value="1"/>
</dbReference>
<keyword evidence="6" id="KW-1185">Reference proteome</keyword>
<organism evidence="5 6">
    <name type="scientific">Paenibacillus zeisoli</name>
    <dbReference type="NCBI Taxonomy" id="2496267"/>
    <lineage>
        <taxon>Bacteria</taxon>
        <taxon>Bacillati</taxon>
        <taxon>Bacillota</taxon>
        <taxon>Bacilli</taxon>
        <taxon>Bacillales</taxon>
        <taxon>Paenibacillaceae</taxon>
        <taxon>Paenibacillus</taxon>
    </lineage>
</organism>
<dbReference type="SUPFAM" id="SSF56281">
    <property type="entry name" value="Metallo-hydrolase/oxidoreductase"/>
    <property type="match status" value="1"/>
</dbReference>
<protein>
    <submittedName>
        <fullName evidence="5">MBL fold metallo-hydrolase</fullName>
    </submittedName>
</protein>
<name>A0A3S1CXF2_9BACL</name>
<dbReference type="InterPro" id="IPR001279">
    <property type="entry name" value="Metallo-B-lactamas"/>
</dbReference>
<keyword evidence="5" id="KW-0378">Hydrolase</keyword>
<evidence type="ECO:0000256" key="2">
    <source>
        <dbReference type="ARBA" id="ARBA00034301"/>
    </source>
</evidence>
<feature type="domain" description="Metallo-beta-lactamase" evidence="4">
    <location>
        <begin position="16"/>
        <end position="219"/>
    </location>
</feature>
<dbReference type="InterPro" id="IPR050855">
    <property type="entry name" value="NDM-1-like"/>
</dbReference>
<sequence>MNQVKIIRIPILPMSMVNAYLLLGPDGCVLVDAGIPGSEKKIGKALAKEKLTFRDIKLIIITHAHVDHAGSAARLRELTGAPILAHEGDAKHYSREEEMTFCPTSPFARMFFKTGFILQPYEGFTPDLLVTGEQGMNLQPFGVPGTVIHTPGHTLGSISVELESKEAMVGDLLASGILLGGIMRRNHPIRPPFEDDPHRVAEELLRLISSGHQTFYLGHGGPLGVNEVRRHIDYLRSLPNLPKA</sequence>
<dbReference type="InterPro" id="IPR036866">
    <property type="entry name" value="RibonucZ/Hydroxyglut_hydro"/>
</dbReference>
<comment type="catalytic activity">
    <reaction evidence="3">
        <text>3',5'-cyclic UMP + H2O = UMP + H(+)</text>
        <dbReference type="Rhea" id="RHEA:70575"/>
        <dbReference type="ChEBI" id="CHEBI:15377"/>
        <dbReference type="ChEBI" id="CHEBI:15378"/>
        <dbReference type="ChEBI" id="CHEBI:57865"/>
        <dbReference type="ChEBI" id="CHEBI:184387"/>
    </reaction>
    <physiologicalReaction direction="left-to-right" evidence="3">
        <dbReference type="Rhea" id="RHEA:70576"/>
    </physiologicalReaction>
</comment>
<evidence type="ECO:0000256" key="3">
    <source>
        <dbReference type="ARBA" id="ARBA00048505"/>
    </source>
</evidence>
<dbReference type="OrthoDB" id="235784at2"/>
<proteinExistence type="predicted"/>
<evidence type="ECO:0000259" key="4">
    <source>
        <dbReference type="SMART" id="SM00849"/>
    </source>
</evidence>
<gene>
    <name evidence="5" type="ORF">EJP77_16630</name>
</gene>
<comment type="catalytic activity">
    <reaction evidence="1">
        <text>3',5'-cyclic CMP + H2O = CMP + H(+)</text>
        <dbReference type="Rhea" id="RHEA:72675"/>
        <dbReference type="ChEBI" id="CHEBI:15377"/>
        <dbReference type="ChEBI" id="CHEBI:15378"/>
        <dbReference type="ChEBI" id="CHEBI:58003"/>
        <dbReference type="ChEBI" id="CHEBI:60377"/>
    </reaction>
    <physiologicalReaction direction="left-to-right" evidence="1">
        <dbReference type="Rhea" id="RHEA:72676"/>
    </physiologicalReaction>
</comment>
<evidence type="ECO:0000313" key="5">
    <source>
        <dbReference type="EMBL" id="RUT29025.1"/>
    </source>
</evidence>
<dbReference type="EMBL" id="RZNX01000008">
    <property type="protein sequence ID" value="RUT29025.1"/>
    <property type="molecule type" value="Genomic_DNA"/>
</dbReference>
<dbReference type="PANTHER" id="PTHR42951:SF17">
    <property type="entry name" value="METALLO-BETA-LACTAMASE DOMAIN-CONTAINING PROTEIN"/>
    <property type="match status" value="1"/>
</dbReference>
<dbReference type="SMART" id="SM00849">
    <property type="entry name" value="Lactamase_B"/>
    <property type="match status" value="1"/>
</dbReference>
<dbReference type="RefSeq" id="WP_127200373.1">
    <property type="nucleotide sequence ID" value="NZ_RZNX01000008.1"/>
</dbReference>
<dbReference type="AlphaFoldDB" id="A0A3S1CXF2"/>
<reference evidence="5 6" key="1">
    <citation type="submission" date="2018-12" db="EMBL/GenBank/DDBJ databases">
        <authorList>
            <person name="Sun L."/>
            <person name="Chen Z."/>
        </authorList>
    </citation>
    <scope>NUCLEOTIDE SEQUENCE [LARGE SCALE GENOMIC DNA]</scope>
    <source>
        <strain evidence="5 6">3-5-3</strain>
    </source>
</reference>
<dbReference type="GO" id="GO:0016787">
    <property type="term" value="F:hydrolase activity"/>
    <property type="evidence" value="ECO:0007669"/>
    <property type="project" value="UniProtKB-KW"/>
</dbReference>
<dbReference type="Gene3D" id="3.60.15.10">
    <property type="entry name" value="Ribonuclease Z/Hydroxyacylglutathione hydrolase-like"/>
    <property type="match status" value="1"/>
</dbReference>
<evidence type="ECO:0000256" key="1">
    <source>
        <dbReference type="ARBA" id="ARBA00034221"/>
    </source>
</evidence>
<dbReference type="PANTHER" id="PTHR42951">
    <property type="entry name" value="METALLO-BETA-LACTAMASE DOMAIN-CONTAINING"/>
    <property type="match status" value="1"/>
</dbReference>